<evidence type="ECO:0000313" key="1">
    <source>
        <dbReference type="EMBL" id="OOV80484.1"/>
    </source>
</evidence>
<dbReference type="InterPro" id="IPR047741">
    <property type="entry name" value="DIP1984-like"/>
</dbReference>
<proteinExistence type="predicted"/>
<dbReference type="Pfam" id="PF20935">
    <property type="entry name" value="DUF6847"/>
    <property type="match status" value="1"/>
</dbReference>
<organism evidence="1 2">
    <name type="scientific">Acinetobacter amyesii</name>
    <dbReference type="NCBI Taxonomy" id="2942470"/>
    <lineage>
        <taxon>Bacteria</taxon>
        <taxon>Pseudomonadati</taxon>
        <taxon>Pseudomonadota</taxon>
        <taxon>Gammaproteobacteria</taxon>
        <taxon>Moraxellales</taxon>
        <taxon>Moraxellaceae</taxon>
        <taxon>Acinetobacter</taxon>
    </lineage>
</organism>
<sequence length="152" mass="17166">MKLAEALLLRSDLQTKLASLQQRINNNVLIQEGDAPSEEPNALIQEAFAVNTELYGLIEKIHATNAQAKTSSGRCMLSVLNKRDLLTQQHRILQQAIDSSRRENGRYSSSEIRWIKTIAVADLQKQADSISQQLRQNNLEIQASNWQIDLID</sequence>
<keyword evidence="2" id="KW-1185">Reference proteome</keyword>
<dbReference type="EMBL" id="MVKX01000009">
    <property type="protein sequence ID" value="OOV80484.1"/>
    <property type="molecule type" value="Genomic_DNA"/>
</dbReference>
<dbReference type="RefSeq" id="WP_078191076.1">
    <property type="nucleotide sequence ID" value="NZ_JAMCOZ010000001.1"/>
</dbReference>
<gene>
    <name evidence="1" type="ORF">B1202_13200</name>
</gene>
<protein>
    <submittedName>
        <fullName evidence="1">Septicolysin</fullName>
    </submittedName>
</protein>
<accession>A0A1T1GS96</accession>
<dbReference type="Gene3D" id="6.10.320.10">
    <property type="match status" value="1"/>
</dbReference>
<comment type="caution">
    <text evidence="1">The sequence shown here is derived from an EMBL/GenBank/DDBJ whole genome shotgun (WGS) entry which is preliminary data.</text>
</comment>
<evidence type="ECO:0000313" key="2">
    <source>
        <dbReference type="Proteomes" id="UP000191160"/>
    </source>
</evidence>
<dbReference type="NCBIfam" id="NF038048">
    <property type="entry name" value="DIP1984_fam"/>
    <property type="match status" value="1"/>
</dbReference>
<name>A0A1T1GS96_9GAMM</name>
<dbReference type="Proteomes" id="UP000191160">
    <property type="component" value="Unassembled WGS sequence"/>
</dbReference>
<dbReference type="AlphaFoldDB" id="A0A1T1GS96"/>
<reference evidence="1 2" key="1">
    <citation type="submission" date="2017-02" db="EMBL/GenBank/DDBJ databases">
        <title>Acinetobacter sp. ANC 4945, whole genome shotgun sequencing project.</title>
        <authorList>
            <person name="Radolfova-Krizova L."/>
            <person name="Al Atrouni A."/>
            <person name="Nemec A."/>
        </authorList>
    </citation>
    <scope>NUCLEOTIDE SEQUENCE [LARGE SCALE GENOMIC DNA]</scope>
    <source>
        <strain evidence="1 2">ANC 4945</strain>
    </source>
</reference>
<dbReference type="CDD" id="cd12208">
    <property type="entry name" value="DIP1984-like"/>
    <property type="match status" value="1"/>
</dbReference>